<evidence type="ECO:0000256" key="1">
    <source>
        <dbReference type="SAM" id="Phobius"/>
    </source>
</evidence>
<proteinExistence type="predicted"/>
<dbReference type="Pfam" id="PF01569">
    <property type="entry name" value="PAP2"/>
    <property type="match status" value="1"/>
</dbReference>
<keyword evidence="4" id="KW-1185">Reference proteome</keyword>
<accession>A0A7W6C7H4</accession>
<name>A0A7W6C7H4_9SPHN</name>
<feature type="transmembrane region" description="Helical" evidence="1">
    <location>
        <begin position="122"/>
        <end position="141"/>
    </location>
</feature>
<dbReference type="InterPro" id="IPR000326">
    <property type="entry name" value="PAP2/HPO"/>
</dbReference>
<gene>
    <name evidence="3" type="ORF">GGR39_002654</name>
</gene>
<feature type="domain" description="Phosphatidic acid phosphatase type 2/haloperoxidase" evidence="2">
    <location>
        <begin position="81"/>
        <end position="194"/>
    </location>
</feature>
<dbReference type="SUPFAM" id="SSF48317">
    <property type="entry name" value="Acid phosphatase/Vanadium-dependent haloperoxidase"/>
    <property type="match status" value="1"/>
</dbReference>
<dbReference type="EMBL" id="JACIDY010000006">
    <property type="protein sequence ID" value="MBB3940991.1"/>
    <property type="molecule type" value="Genomic_DNA"/>
</dbReference>
<evidence type="ECO:0000313" key="3">
    <source>
        <dbReference type="EMBL" id="MBB3940991.1"/>
    </source>
</evidence>
<dbReference type="EC" id="3.6.1.27" evidence="3"/>
<dbReference type="Gene3D" id="1.20.144.10">
    <property type="entry name" value="Phosphatidic acid phosphatase type 2/haloperoxidase"/>
    <property type="match status" value="2"/>
</dbReference>
<evidence type="ECO:0000313" key="4">
    <source>
        <dbReference type="Proteomes" id="UP000561459"/>
    </source>
</evidence>
<feature type="transmembrane region" description="Helical" evidence="1">
    <location>
        <begin position="153"/>
        <end position="173"/>
    </location>
</feature>
<sequence length="214" mass="23202">MAILLWLGFAVTTWCVAHGKTTAFDRAGLMLWRQADLYPSGPAGLLEAVRDITALGGVLLRNLFALMAIVALFFLRLRREGILLGMTIVLGWGVNTGLKLLVGRARPQIVPHLMDAGGNSFPSGHSFNSALVYVTIALAFAAISPRSSVRMTIIGFALMLSILIAWSRVWLGVHWPTDVIAGWLGGAGWAFLASALLYRPAVVAERMMPEEEND</sequence>
<comment type="caution">
    <text evidence="3">The sequence shown here is derived from an EMBL/GenBank/DDBJ whole genome shotgun (WGS) entry which is preliminary data.</text>
</comment>
<evidence type="ECO:0000259" key="2">
    <source>
        <dbReference type="SMART" id="SM00014"/>
    </source>
</evidence>
<dbReference type="RefSeq" id="WP_246388689.1">
    <property type="nucleotide sequence ID" value="NZ_JACIDY010000006.1"/>
</dbReference>
<dbReference type="PANTHER" id="PTHR14969:SF13">
    <property type="entry name" value="AT30094P"/>
    <property type="match status" value="1"/>
</dbReference>
<feature type="transmembrane region" description="Helical" evidence="1">
    <location>
        <begin position="82"/>
        <end position="102"/>
    </location>
</feature>
<dbReference type="Proteomes" id="UP000561459">
    <property type="component" value="Unassembled WGS sequence"/>
</dbReference>
<keyword evidence="1" id="KW-0472">Membrane</keyword>
<keyword evidence="1" id="KW-1133">Transmembrane helix</keyword>
<dbReference type="GO" id="GO:0050380">
    <property type="term" value="F:undecaprenyl-diphosphatase activity"/>
    <property type="evidence" value="ECO:0007669"/>
    <property type="project" value="UniProtKB-EC"/>
</dbReference>
<feature type="transmembrane region" description="Helical" evidence="1">
    <location>
        <begin position="179"/>
        <end position="198"/>
    </location>
</feature>
<feature type="transmembrane region" description="Helical" evidence="1">
    <location>
        <begin position="52"/>
        <end position="75"/>
    </location>
</feature>
<reference evidence="3 4" key="1">
    <citation type="submission" date="2020-08" db="EMBL/GenBank/DDBJ databases">
        <title>Genomic Encyclopedia of Type Strains, Phase IV (KMG-IV): sequencing the most valuable type-strain genomes for metagenomic binning, comparative biology and taxonomic classification.</title>
        <authorList>
            <person name="Goeker M."/>
        </authorList>
    </citation>
    <scope>NUCLEOTIDE SEQUENCE [LARGE SCALE GENOMIC DNA]</scope>
    <source>
        <strain evidence="3 4">DSM 27568</strain>
    </source>
</reference>
<dbReference type="AlphaFoldDB" id="A0A7W6C7H4"/>
<dbReference type="PANTHER" id="PTHR14969">
    <property type="entry name" value="SPHINGOSINE-1-PHOSPHATE PHOSPHOHYDROLASE"/>
    <property type="match status" value="1"/>
</dbReference>
<keyword evidence="1" id="KW-0812">Transmembrane</keyword>
<dbReference type="CDD" id="cd03392">
    <property type="entry name" value="PAP2_like_2"/>
    <property type="match status" value="1"/>
</dbReference>
<dbReference type="SMART" id="SM00014">
    <property type="entry name" value="acidPPc"/>
    <property type="match status" value="1"/>
</dbReference>
<dbReference type="InterPro" id="IPR036938">
    <property type="entry name" value="PAP2/HPO_sf"/>
</dbReference>
<organism evidence="3 4">
    <name type="scientific">Novosphingobium fluoreni</name>
    <dbReference type="NCBI Taxonomy" id="1391222"/>
    <lineage>
        <taxon>Bacteria</taxon>
        <taxon>Pseudomonadati</taxon>
        <taxon>Pseudomonadota</taxon>
        <taxon>Alphaproteobacteria</taxon>
        <taxon>Sphingomonadales</taxon>
        <taxon>Sphingomonadaceae</taxon>
        <taxon>Novosphingobium</taxon>
    </lineage>
</organism>
<protein>
    <submittedName>
        <fullName evidence="3">Undecaprenyl-diphosphatase</fullName>
        <ecNumber evidence="3">3.6.1.27</ecNumber>
    </submittedName>
</protein>
<keyword evidence="3" id="KW-0378">Hydrolase</keyword>